<dbReference type="InterPro" id="IPR011993">
    <property type="entry name" value="PH-like_dom_sf"/>
</dbReference>
<dbReference type="SMART" id="SM00252">
    <property type="entry name" value="SH2"/>
    <property type="match status" value="2"/>
</dbReference>
<dbReference type="InterPro" id="IPR036028">
    <property type="entry name" value="SH3-like_dom_sf"/>
</dbReference>
<dbReference type="GO" id="GO:0048468">
    <property type="term" value="P:cell development"/>
    <property type="evidence" value="ECO:0007669"/>
    <property type="project" value="UniProtKB-ARBA"/>
</dbReference>
<dbReference type="PRINTS" id="PR00401">
    <property type="entry name" value="SH2DOMAIN"/>
</dbReference>
<dbReference type="FunFam" id="2.30.29.30:FF:000402">
    <property type="entry name" value="Uncharacterized protein, isoform B"/>
    <property type="match status" value="1"/>
</dbReference>
<feature type="domain" description="Ras-GAP" evidence="10">
    <location>
        <begin position="637"/>
        <end position="831"/>
    </location>
</feature>
<dbReference type="GO" id="GO:0009653">
    <property type="term" value="P:anatomical structure morphogenesis"/>
    <property type="evidence" value="ECO:0007669"/>
    <property type="project" value="UniProtKB-ARBA"/>
</dbReference>
<dbReference type="InterPro" id="IPR008936">
    <property type="entry name" value="Rho_GTPase_activation_prot"/>
</dbReference>
<evidence type="ECO:0000259" key="7">
    <source>
        <dbReference type="PROSITE" id="PS50002"/>
    </source>
</evidence>
<dbReference type="PANTHER" id="PTHR10194:SF146">
    <property type="entry name" value="RAS GTPASE-ACTIVATING PROTEIN 1"/>
    <property type="match status" value="1"/>
</dbReference>
<comment type="caution">
    <text evidence="11">The sequence shown here is derived from an EMBL/GenBank/DDBJ whole genome shotgun (WGS) entry which is preliminary data.</text>
</comment>
<dbReference type="InterPro" id="IPR036860">
    <property type="entry name" value="SH2_dom_sf"/>
</dbReference>
<organism evidence="11 12">
    <name type="scientific">Parthenolecanium corni</name>
    <dbReference type="NCBI Taxonomy" id="536013"/>
    <lineage>
        <taxon>Eukaryota</taxon>
        <taxon>Metazoa</taxon>
        <taxon>Ecdysozoa</taxon>
        <taxon>Arthropoda</taxon>
        <taxon>Hexapoda</taxon>
        <taxon>Insecta</taxon>
        <taxon>Pterygota</taxon>
        <taxon>Neoptera</taxon>
        <taxon>Paraneoptera</taxon>
        <taxon>Hemiptera</taxon>
        <taxon>Sternorrhyncha</taxon>
        <taxon>Coccoidea</taxon>
        <taxon>Coccidae</taxon>
        <taxon>Parthenolecanium</taxon>
    </lineage>
</organism>
<dbReference type="PANTHER" id="PTHR10194">
    <property type="entry name" value="RAS GTPASE-ACTIVATING PROTEINS"/>
    <property type="match status" value="1"/>
</dbReference>
<proteinExistence type="predicted"/>
<dbReference type="PROSITE" id="PS50001">
    <property type="entry name" value="SH2"/>
    <property type="match status" value="2"/>
</dbReference>
<evidence type="ECO:0000256" key="4">
    <source>
        <dbReference type="PROSITE-ProRule" id="PRU00191"/>
    </source>
</evidence>
<keyword evidence="3 4" id="KW-0727">SH2 domain</keyword>
<dbReference type="SMART" id="SM00326">
    <property type="entry name" value="SH3"/>
    <property type="match status" value="1"/>
</dbReference>
<dbReference type="Gene3D" id="2.30.29.30">
    <property type="entry name" value="Pleckstrin-homology domain (PH domain)/Phosphotyrosine-binding domain (PTB)"/>
    <property type="match status" value="1"/>
</dbReference>
<keyword evidence="12" id="KW-1185">Reference proteome</keyword>
<dbReference type="PROSITE" id="PS50002">
    <property type="entry name" value="SH3"/>
    <property type="match status" value="1"/>
</dbReference>
<dbReference type="Pfam" id="PF00616">
    <property type="entry name" value="RasGAP"/>
    <property type="match status" value="2"/>
</dbReference>
<evidence type="ECO:0000259" key="6">
    <source>
        <dbReference type="PROSITE" id="PS50001"/>
    </source>
</evidence>
<dbReference type="Gene3D" id="1.10.506.10">
    <property type="entry name" value="GTPase Activation - p120gap, domain 1"/>
    <property type="match status" value="2"/>
</dbReference>
<evidence type="ECO:0000259" key="9">
    <source>
        <dbReference type="PROSITE" id="PS50004"/>
    </source>
</evidence>
<feature type="domain" description="SH3" evidence="7">
    <location>
        <begin position="157"/>
        <end position="219"/>
    </location>
</feature>
<gene>
    <name evidence="11" type="ORF">V9T40_000771</name>
</gene>
<protein>
    <recommendedName>
        <fullName evidence="13">Ras GTPase-activating protein 1</fullName>
    </recommendedName>
</protein>
<evidence type="ECO:0000256" key="1">
    <source>
        <dbReference type="ARBA" id="ARBA00022443"/>
    </source>
</evidence>
<dbReference type="InterPro" id="IPR001849">
    <property type="entry name" value="PH_domain"/>
</dbReference>
<dbReference type="InterPro" id="IPR039360">
    <property type="entry name" value="Ras_GTPase"/>
</dbReference>
<dbReference type="Gene3D" id="3.30.505.10">
    <property type="entry name" value="SH2 domain"/>
    <property type="match status" value="2"/>
</dbReference>
<dbReference type="InterPro" id="IPR035892">
    <property type="entry name" value="C2_domain_sf"/>
</dbReference>
<dbReference type="InterPro" id="IPR000008">
    <property type="entry name" value="C2_dom"/>
</dbReference>
<evidence type="ECO:0000256" key="3">
    <source>
        <dbReference type="ARBA" id="ARBA00022999"/>
    </source>
</evidence>
<dbReference type="SMART" id="SM00323">
    <property type="entry name" value="RasGAP"/>
    <property type="match status" value="1"/>
</dbReference>
<dbReference type="InterPro" id="IPR000980">
    <property type="entry name" value="SH2"/>
</dbReference>
<dbReference type="SUPFAM" id="SSF50729">
    <property type="entry name" value="PH domain-like"/>
    <property type="match status" value="1"/>
</dbReference>
<dbReference type="Gene3D" id="2.30.30.40">
    <property type="entry name" value="SH3 Domains"/>
    <property type="match status" value="1"/>
</dbReference>
<sequence>MAEFIRGGASLPHRDQLNLINGCEDALDSLLPDDFDPFMNEQEDDVTDSSTFTAPPDNSWYHGRLDRYLAEERLSQAGKIGSYLTRESDRKPGSYVLSYLGKTGINHFRITAVCGDFYIGGRQFDSLPDLIAYYTHRSDLLKRERLIYPVPPPEPVNDKKRIVAILPYTKMPDTDELTFQKGDIFFVHNDMGDGWLWVTAHRTGEQGMIFRELVQDLDDNIDPNTVFNWFHPNLTKSEAVDLLVKAGPGSFLVRPSDNSPGDYSLFFHINNQIQRFRIEKRGVRYLMGGRTFECLDAVINRYRKEQIVEGHTLSLPVCRSTSEMDGPIKSKEVQQAEKIYTTLRECREQVGLNKMKGVKMQSYLHKKSDKTKKWKSLYFVLICYDGNAPGSTGDTHLYFYDNPKRTKPKGLVDLSCAYLYLVDDSVFDRPYCFQLVERALPCLATITYLSAGSLEQYQEWISALRTRCVTQISRSPKAQNLRELRCLQLHILDALRLPYKLAPNPYFVISLNQVKVAKTKVKNNGEPFCDEQFTIDDVPPDVLTFTITLYNKGKRSKDTELAELTIDLNTLTNGDETEDWFSLSGMTPIGEWGAIRLRIRYLHDLIMPIDEYSPMLQLLLDPDLEAVKTLSDVCHLDRMPLANSLFRIFRYEQKEADLLRSLNEMEIDKEDETSTLFRGASLTTTIMDLYMKSVCTQFLQVALKDTINKLLESKISCELNPSKMDSPDDACSNAEFLLQILDEVALSIFRSVDWCPRTLRYIFGCLQRAVMNKWPHERLVRTRVVSGFVFLRLLCPALLNPRKFNLITESPSLLASRSLIMVAKCLQNLANLVEFGGKEPYMEVVNPFILKNKERMIVFLDQLSNVPEKPDLDPDKVKGDSGRELATLHHICVSHLKDLQNLSKTQTSLKKLVTVTEMLSKHKQKYLEILRELFFGFVKTLTARINPPLQNFYHLPYTENICLSITNSLDYSGSKSGFPEHERKLRAVKAQIEINATNAHDVSTKLFDNVELSTTEQEISYLTDFLPIKTPDEMIKYTFGKDKQDKFDLELRDNVSRWLANFQGSADKESKRKFAATLLSHWRGRTNQFPKEVGMYYKINSPHEHISVDGATGWLPSKTLPHVLPQHILNGEK</sequence>
<dbReference type="GO" id="GO:0005096">
    <property type="term" value="F:GTPase activator activity"/>
    <property type="evidence" value="ECO:0007669"/>
    <property type="project" value="UniProtKB-KW"/>
</dbReference>
<evidence type="ECO:0000313" key="12">
    <source>
        <dbReference type="Proteomes" id="UP001367676"/>
    </source>
</evidence>
<accession>A0AAN9TA68</accession>
<dbReference type="SUPFAM" id="SSF50044">
    <property type="entry name" value="SH3-domain"/>
    <property type="match status" value="1"/>
</dbReference>
<dbReference type="PROSITE" id="PS00509">
    <property type="entry name" value="RAS_GTPASE_ACTIV_1"/>
    <property type="match status" value="1"/>
</dbReference>
<dbReference type="AlphaFoldDB" id="A0AAN9TA68"/>
<dbReference type="PROSITE" id="PS50004">
    <property type="entry name" value="C2"/>
    <property type="match status" value="1"/>
</dbReference>
<reference evidence="11 12" key="1">
    <citation type="submission" date="2024-03" db="EMBL/GenBank/DDBJ databases">
        <title>Adaptation during the transition from Ophiocordyceps entomopathogen to insect associate is accompanied by gene loss and intensified selection.</title>
        <authorList>
            <person name="Ward C.M."/>
            <person name="Onetto C.A."/>
            <person name="Borneman A.R."/>
        </authorList>
    </citation>
    <scope>NUCLEOTIDE SEQUENCE [LARGE SCALE GENOMIC DNA]</scope>
    <source>
        <strain evidence="11">AWRI1</strain>
        <tissue evidence="11">Single Adult Female</tissue>
    </source>
</reference>
<dbReference type="PROSITE" id="PS50003">
    <property type="entry name" value="PH_DOMAIN"/>
    <property type="match status" value="1"/>
</dbReference>
<feature type="domain" description="C2" evidence="9">
    <location>
        <begin position="468"/>
        <end position="581"/>
    </location>
</feature>
<feature type="domain" description="SH2" evidence="6">
    <location>
        <begin position="229"/>
        <end position="317"/>
    </location>
</feature>
<dbReference type="InterPro" id="IPR023152">
    <property type="entry name" value="RasGAP_CS"/>
</dbReference>
<feature type="domain" description="PH" evidence="8">
    <location>
        <begin position="357"/>
        <end position="469"/>
    </location>
</feature>
<dbReference type="SUPFAM" id="SSF55550">
    <property type="entry name" value="SH2 domain"/>
    <property type="match status" value="2"/>
</dbReference>
<evidence type="ECO:0000313" key="11">
    <source>
        <dbReference type="EMBL" id="KAK7580142.1"/>
    </source>
</evidence>
<dbReference type="Pfam" id="PF00168">
    <property type="entry name" value="C2"/>
    <property type="match status" value="1"/>
</dbReference>
<evidence type="ECO:0000259" key="8">
    <source>
        <dbReference type="PROSITE" id="PS50003"/>
    </source>
</evidence>
<dbReference type="SUPFAM" id="SSF49562">
    <property type="entry name" value="C2 domain (Calcium/lipid-binding domain, CaLB)"/>
    <property type="match status" value="1"/>
</dbReference>
<keyword evidence="2" id="KW-0343">GTPase activation</keyword>
<evidence type="ECO:0000259" key="10">
    <source>
        <dbReference type="PROSITE" id="PS50018"/>
    </source>
</evidence>
<dbReference type="EMBL" id="JBBCAQ010000034">
    <property type="protein sequence ID" value="KAK7580142.1"/>
    <property type="molecule type" value="Genomic_DNA"/>
</dbReference>
<feature type="domain" description="SH2" evidence="6">
    <location>
        <begin position="60"/>
        <end position="150"/>
    </location>
</feature>
<evidence type="ECO:0008006" key="13">
    <source>
        <dbReference type="Google" id="ProtNLM"/>
    </source>
</evidence>
<dbReference type="Pfam" id="PF00169">
    <property type="entry name" value="PH"/>
    <property type="match status" value="1"/>
</dbReference>
<dbReference type="PROSITE" id="PS50018">
    <property type="entry name" value="RAS_GTPASE_ACTIV_2"/>
    <property type="match status" value="1"/>
</dbReference>
<dbReference type="SMART" id="SM00233">
    <property type="entry name" value="PH"/>
    <property type="match status" value="1"/>
</dbReference>
<evidence type="ECO:0000256" key="2">
    <source>
        <dbReference type="ARBA" id="ARBA00022468"/>
    </source>
</evidence>
<dbReference type="InterPro" id="IPR035652">
    <property type="entry name" value="RasGAP_SH3"/>
</dbReference>
<dbReference type="Gene3D" id="2.60.40.150">
    <property type="entry name" value="C2 domain"/>
    <property type="match status" value="1"/>
</dbReference>
<dbReference type="InterPro" id="IPR001452">
    <property type="entry name" value="SH3_domain"/>
</dbReference>
<evidence type="ECO:0000256" key="5">
    <source>
        <dbReference type="PROSITE-ProRule" id="PRU00192"/>
    </source>
</evidence>
<dbReference type="CDD" id="cd11788">
    <property type="entry name" value="SH3_RasGAP"/>
    <property type="match status" value="1"/>
</dbReference>
<dbReference type="InterPro" id="IPR001936">
    <property type="entry name" value="RasGAP_dom"/>
</dbReference>
<dbReference type="SUPFAM" id="SSF48350">
    <property type="entry name" value="GTPase activation domain, GAP"/>
    <property type="match status" value="1"/>
</dbReference>
<name>A0AAN9TA68_9HEMI</name>
<dbReference type="Proteomes" id="UP001367676">
    <property type="component" value="Unassembled WGS sequence"/>
</dbReference>
<keyword evidence="1 5" id="KW-0728">SH3 domain</keyword>
<dbReference type="SMART" id="SM00239">
    <property type="entry name" value="C2"/>
    <property type="match status" value="1"/>
</dbReference>
<dbReference type="Pfam" id="PF00018">
    <property type="entry name" value="SH3_1"/>
    <property type="match status" value="1"/>
</dbReference>
<dbReference type="Pfam" id="PF00017">
    <property type="entry name" value="SH2"/>
    <property type="match status" value="2"/>
</dbReference>